<dbReference type="Pfam" id="PF05685">
    <property type="entry name" value="Uma2"/>
    <property type="match status" value="1"/>
</dbReference>
<dbReference type="InterPro" id="IPR012296">
    <property type="entry name" value="Nuclease_put_TT1808"/>
</dbReference>
<sequence>MAIAEQTATKMTVEEFLLIADEEGTHRELIDGELREYDVTTRNPRHSVAIACTTFVLRKWLKSQSQKIGVIACGDARCRLNLDLESVVGIDVAYFEGEEAIRQFHEEPYFSGPPTLAVEVLSSSDVHENVIEKSQKYLAVETKMLWIVDPDLQTVMILKPNAEPVLFNKTQRLNALEELPGFDVAVRELFEP</sequence>
<dbReference type="PANTHER" id="PTHR34107:SF1">
    <property type="entry name" value="SLL0198 PROTEIN"/>
    <property type="match status" value="1"/>
</dbReference>
<comment type="caution">
    <text evidence="2">The sequence shown here is derived from an EMBL/GenBank/DDBJ whole genome shotgun (WGS) entry which is preliminary data.</text>
</comment>
<dbReference type="RefSeq" id="WP_146503845.1">
    <property type="nucleotide sequence ID" value="NZ_SJPG01000001.1"/>
</dbReference>
<dbReference type="AlphaFoldDB" id="A0A5C5XID1"/>
<gene>
    <name evidence="2" type="ORF">Pan54_26520</name>
</gene>
<evidence type="ECO:0000313" key="3">
    <source>
        <dbReference type="Proteomes" id="UP000316095"/>
    </source>
</evidence>
<dbReference type="InterPro" id="IPR008538">
    <property type="entry name" value="Uma2"/>
</dbReference>
<accession>A0A5C5XID1</accession>
<dbReference type="OrthoDB" id="276303at2"/>
<reference evidence="2 3" key="1">
    <citation type="submission" date="2019-02" db="EMBL/GenBank/DDBJ databases">
        <title>Deep-cultivation of Planctomycetes and their phenomic and genomic characterization uncovers novel biology.</title>
        <authorList>
            <person name="Wiegand S."/>
            <person name="Jogler M."/>
            <person name="Boedeker C."/>
            <person name="Pinto D."/>
            <person name="Vollmers J."/>
            <person name="Rivas-Marin E."/>
            <person name="Kohn T."/>
            <person name="Peeters S.H."/>
            <person name="Heuer A."/>
            <person name="Rast P."/>
            <person name="Oberbeckmann S."/>
            <person name="Bunk B."/>
            <person name="Jeske O."/>
            <person name="Meyerdierks A."/>
            <person name="Storesund J.E."/>
            <person name="Kallscheuer N."/>
            <person name="Luecker S."/>
            <person name="Lage O.M."/>
            <person name="Pohl T."/>
            <person name="Merkel B.J."/>
            <person name="Hornburger P."/>
            <person name="Mueller R.-W."/>
            <person name="Bruemmer F."/>
            <person name="Labrenz M."/>
            <person name="Spormann A.M."/>
            <person name="Op Den Camp H."/>
            <person name="Overmann J."/>
            <person name="Amann R."/>
            <person name="Jetten M.S.M."/>
            <person name="Mascher T."/>
            <person name="Medema M.H."/>
            <person name="Devos D.P."/>
            <person name="Kaster A.-K."/>
            <person name="Ovreas L."/>
            <person name="Rohde M."/>
            <person name="Galperin M.Y."/>
            <person name="Jogler C."/>
        </authorList>
    </citation>
    <scope>NUCLEOTIDE SEQUENCE [LARGE SCALE GENOMIC DNA]</scope>
    <source>
        <strain evidence="2 3">Pan54</strain>
    </source>
</reference>
<dbReference type="SUPFAM" id="SSF52980">
    <property type="entry name" value="Restriction endonuclease-like"/>
    <property type="match status" value="1"/>
</dbReference>
<evidence type="ECO:0000313" key="2">
    <source>
        <dbReference type="EMBL" id="TWT61915.1"/>
    </source>
</evidence>
<dbReference type="PANTHER" id="PTHR34107">
    <property type="entry name" value="SLL0198 PROTEIN-RELATED"/>
    <property type="match status" value="1"/>
</dbReference>
<dbReference type="Gene3D" id="3.90.1570.10">
    <property type="entry name" value="tt1808, chain A"/>
    <property type="match status" value="1"/>
</dbReference>
<protein>
    <recommendedName>
        <fullName evidence="1">Putative restriction endonuclease domain-containing protein</fullName>
    </recommendedName>
</protein>
<dbReference type="Proteomes" id="UP000316095">
    <property type="component" value="Unassembled WGS sequence"/>
</dbReference>
<proteinExistence type="predicted"/>
<feature type="domain" description="Putative restriction endonuclease" evidence="1">
    <location>
        <begin position="13"/>
        <end position="186"/>
    </location>
</feature>
<dbReference type="EMBL" id="SJPG01000001">
    <property type="protein sequence ID" value="TWT61915.1"/>
    <property type="molecule type" value="Genomic_DNA"/>
</dbReference>
<dbReference type="CDD" id="cd06260">
    <property type="entry name" value="DUF820-like"/>
    <property type="match status" value="1"/>
</dbReference>
<organism evidence="2 3">
    <name type="scientific">Rubinisphaera italica</name>
    <dbReference type="NCBI Taxonomy" id="2527969"/>
    <lineage>
        <taxon>Bacteria</taxon>
        <taxon>Pseudomonadati</taxon>
        <taxon>Planctomycetota</taxon>
        <taxon>Planctomycetia</taxon>
        <taxon>Planctomycetales</taxon>
        <taxon>Planctomycetaceae</taxon>
        <taxon>Rubinisphaera</taxon>
    </lineage>
</organism>
<evidence type="ECO:0000259" key="1">
    <source>
        <dbReference type="Pfam" id="PF05685"/>
    </source>
</evidence>
<dbReference type="InterPro" id="IPR011335">
    <property type="entry name" value="Restrct_endonuc-II-like"/>
</dbReference>
<name>A0A5C5XID1_9PLAN</name>
<keyword evidence="3" id="KW-1185">Reference proteome</keyword>